<organism evidence="2 3">
    <name type="scientific">Dreissena polymorpha</name>
    <name type="common">Zebra mussel</name>
    <name type="synonym">Mytilus polymorpha</name>
    <dbReference type="NCBI Taxonomy" id="45954"/>
    <lineage>
        <taxon>Eukaryota</taxon>
        <taxon>Metazoa</taxon>
        <taxon>Spiralia</taxon>
        <taxon>Lophotrochozoa</taxon>
        <taxon>Mollusca</taxon>
        <taxon>Bivalvia</taxon>
        <taxon>Autobranchia</taxon>
        <taxon>Heteroconchia</taxon>
        <taxon>Euheterodonta</taxon>
        <taxon>Imparidentia</taxon>
        <taxon>Neoheterodontei</taxon>
        <taxon>Myida</taxon>
        <taxon>Dreissenoidea</taxon>
        <taxon>Dreissenidae</taxon>
        <taxon>Dreissena</taxon>
    </lineage>
</organism>
<sequence length="145" mass="16096">MTLCELLTAEKVQPLDMLDENVYFASPSVNDHDMTFYPDSFETLTAPEVEISQEQPTVESIEPPSPSNPNKCQSYLPYTLRNLKPTLTIAESQDAHEPSVKTQPQLLKTPKSKKATQKKSEATCKRQTAKISRKGEHSTASTAKG</sequence>
<dbReference type="Proteomes" id="UP000828390">
    <property type="component" value="Unassembled WGS sequence"/>
</dbReference>
<proteinExistence type="predicted"/>
<evidence type="ECO:0000313" key="2">
    <source>
        <dbReference type="EMBL" id="KAH3839366.1"/>
    </source>
</evidence>
<dbReference type="EMBL" id="JAIWYP010000004">
    <property type="protein sequence ID" value="KAH3839366.1"/>
    <property type="molecule type" value="Genomic_DNA"/>
</dbReference>
<feature type="region of interest" description="Disordered" evidence="1">
    <location>
        <begin position="89"/>
        <end position="145"/>
    </location>
</feature>
<evidence type="ECO:0000313" key="3">
    <source>
        <dbReference type="Proteomes" id="UP000828390"/>
    </source>
</evidence>
<gene>
    <name evidence="2" type="ORF">DPMN_112795</name>
</gene>
<keyword evidence="3" id="KW-1185">Reference proteome</keyword>
<reference evidence="2" key="1">
    <citation type="journal article" date="2019" name="bioRxiv">
        <title>The Genome of the Zebra Mussel, Dreissena polymorpha: A Resource for Invasive Species Research.</title>
        <authorList>
            <person name="McCartney M.A."/>
            <person name="Auch B."/>
            <person name="Kono T."/>
            <person name="Mallez S."/>
            <person name="Zhang Y."/>
            <person name="Obille A."/>
            <person name="Becker A."/>
            <person name="Abrahante J.E."/>
            <person name="Garbe J."/>
            <person name="Badalamenti J.P."/>
            <person name="Herman A."/>
            <person name="Mangelson H."/>
            <person name="Liachko I."/>
            <person name="Sullivan S."/>
            <person name="Sone E.D."/>
            <person name="Koren S."/>
            <person name="Silverstein K.A.T."/>
            <person name="Beckman K.B."/>
            <person name="Gohl D.M."/>
        </authorList>
    </citation>
    <scope>NUCLEOTIDE SEQUENCE</scope>
    <source>
        <strain evidence="2">Duluth1</strain>
        <tissue evidence="2">Whole animal</tissue>
    </source>
</reference>
<dbReference type="AlphaFoldDB" id="A0A9D4KHS8"/>
<name>A0A9D4KHS8_DREPO</name>
<accession>A0A9D4KHS8</accession>
<reference evidence="2" key="2">
    <citation type="submission" date="2020-11" db="EMBL/GenBank/DDBJ databases">
        <authorList>
            <person name="McCartney M.A."/>
            <person name="Auch B."/>
            <person name="Kono T."/>
            <person name="Mallez S."/>
            <person name="Becker A."/>
            <person name="Gohl D.M."/>
            <person name="Silverstein K.A.T."/>
            <person name="Koren S."/>
            <person name="Bechman K.B."/>
            <person name="Herman A."/>
            <person name="Abrahante J.E."/>
            <person name="Garbe J."/>
        </authorList>
    </citation>
    <scope>NUCLEOTIDE SEQUENCE</scope>
    <source>
        <strain evidence="2">Duluth1</strain>
        <tissue evidence="2">Whole animal</tissue>
    </source>
</reference>
<protein>
    <submittedName>
        <fullName evidence="2">Uncharacterized protein</fullName>
    </submittedName>
</protein>
<evidence type="ECO:0000256" key="1">
    <source>
        <dbReference type="SAM" id="MobiDB-lite"/>
    </source>
</evidence>
<comment type="caution">
    <text evidence="2">The sequence shown here is derived from an EMBL/GenBank/DDBJ whole genome shotgun (WGS) entry which is preliminary data.</text>
</comment>